<protein>
    <submittedName>
        <fullName evidence="1">Uncharacterized protein</fullName>
    </submittedName>
</protein>
<keyword evidence="2" id="KW-1185">Reference proteome</keyword>
<gene>
    <name evidence="1" type="ORF">WDS16_21545</name>
</gene>
<dbReference type="RefSeq" id="WP_338887554.1">
    <property type="nucleotide sequence ID" value="NZ_CP147846.1"/>
</dbReference>
<proteinExistence type="predicted"/>
<dbReference type="EMBL" id="CP147846">
    <property type="protein sequence ID" value="WXG67781.1"/>
    <property type="molecule type" value="Genomic_DNA"/>
</dbReference>
<dbReference type="Proteomes" id="UP001432000">
    <property type="component" value="Chromosome"/>
</dbReference>
<reference evidence="1 2" key="1">
    <citation type="submission" date="2024-03" db="EMBL/GenBank/DDBJ databases">
        <title>Natural products discovery in diverse microorganisms through a two-stage MS feature dereplication strategy.</title>
        <authorList>
            <person name="Zhang R."/>
        </authorList>
    </citation>
    <scope>NUCLEOTIDE SEQUENCE [LARGE SCALE GENOMIC DNA]</scope>
    <source>
        <strain evidence="1 2">18930</strain>
    </source>
</reference>
<name>A0ABZ2PJ45_9NOCA</name>
<accession>A0ABZ2PJ45</accession>
<sequence>MSVPLTLGVPHRPEPQALVAGLLHQRCRNIDELNGRHSALTAGPPVVAASVLAALPSGIDLGRIVVDLDIDPAELSGGAATYEVARFHIDVDADTVEEATRLRLPSPLVIFPELTDASLMDLVTVIVDAHRTPGFAASASPRHIADILAVVAHADVGVCARAGNGQDVLAVLSATVAALRGDDIQTALSDPNLGSLARLRPEAAEALRTVLLGIEIDDAASAHRELVAAQLVRPFSPDGPPPTT</sequence>
<organism evidence="1 2">
    <name type="scientific">Rhodococcus sovatensis</name>
    <dbReference type="NCBI Taxonomy" id="1805840"/>
    <lineage>
        <taxon>Bacteria</taxon>
        <taxon>Bacillati</taxon>
        <taxon>Actinomycetota</taxon>
        <taxon>Actinomycetes</taxon>
        <taxon>Mycobacteriales</taxon>
        <taxon>Nocardiaceae</taxon>
        <taxon>Rhodococcus</taxon>
    </lineage>
</organism>
<evidence type="ECO:0000313" key="2">
    <source>
        <dbReference type="Proteomes" id="UP001432000"/>
    </source>
</evidence>
<evidence type="ECO:0000313" key="1">
    <source>
        <dbReference type="EMBL" id="WXG67781.1"/>
    </source>
</evidence>